<keyword evidence="4" id="KW-1185">Reference proteome</keyword>
<keyword evidence="2" id="KW-0732">Signal</keyword>
<feature type="chain" id="PRO_5013043277" description="Alginate lyase" evidence="2">
    <location>
        <begin position="29"/>
        <end position="285"/>
    </location>
</feature>
<dbReference type="RefSeq" id="WP_096511263.1">
    <property type="nucleotide sequence ID" value="NZ_AP017422.1"/>
</dbReference>
<name>A0A1N7KLI7_9BACT</name>
<dbReference type="PROSITE" id="PS51257">
    <property type="entry name" value="PROKAR_LIPOPROTEIN"/>
    <property type="match status" value="1"/>
</dbReference>
<reference evidence="4" key="1">
    <citation type="submission" date="2017-01" db="EMBL/GenBank/DDBJ databases">
        <authorList>
            <person name="Varghese N."/>
            <person name="Submissions S."/>
        </authorList>
    </citation>
    <scope>NUCLEOTIDE SEQUENCE [LARGE SCALE GENOMIC DNA]</scope>
    <source>
        <strain evidence="4">DSM 21054</strain>
    </source>
</reference>
<accession>A0A1N7KLI7</accession>
<evidence type="ECO:0000313" key="3">
    <source>
        <dbReference type="EMBL" id="SIS62482.1"/>
    </source>
</evidence>
<proteinExistence type="predicted"/>
<dbReference type="OrthoDB" id="9800869at2"/>
<protein>
    <recommendedName>
        <fullName evidence="5">Alginate lyase</fullName>
    </recommendedName>
</protein>
<feature type="signal peptide" evidence="2">
    <location>
        <begin position="1"/>
        <end position="28"/>
    </location>
</feature>
<gene>
    <name evidence="3" type="ORF">SAMN05421788_101286</name>
</gene>
<feature type="region of interest" description="Disordered" evidence="1">
    <location>
        <begin position="45"/>
        <end position="74"/>
    </location>
</feature>
<dbReference type="Proteomes" id="UP000186917">
    <property type="component" value="Unassembled WGS sequence"/>
</dbReference>
<feature type="compositionally biased region" description="Low complexity" evidence="1">
    <location>
        <begin position="58"/>
        <end position="69"/>
    </location>
</feature>
<dbReference type="STRING" id="477680.SAMN05421788_101286"/>
<dbReference type="AlphaFoldDB" id="A0A1N7KLI7"/>
<evidence type="ECO:0000256" key="1">
    <source>
        <dbReference type="SAM" id="MobiDB-lite"/>
    </source>
</evidence>
<evidence type="ECO:0000313" key="4">
    <source>
        <dbReference type="Proteomes" id="UP000186917"/>
    </source>
</evidence>
<organism evidence="3 4">
    <name type="scientific">Filimonas lacunae</name>
    <dbReference type="NCBI Taxonomy" id="477680"/>
    <lineage>
        <taxon>Bacteria</taxon>
        <taxon>Pseudomonadati</taxon>
        <taxon>Bacteroidota</taxon>
        <taxon>Chitinophagia</taxon>
        <taxon>Chitinophagales</taxon>
        <taxon>Chitinophagaceae</taxon>
        <taxon>Filimonas</taxon>
    </lineage>
</organism>
<evidence type="ECO:0008006" key="5">
    <source>
        <dbReference type="Google" id="ProtNLM"/>
    </source>
</evidence>
<sequence length="285" mass="32563">MKPLHITMRNLFVAMLVISCTMAQTAQAQFFKKLQQKLEDKANAKADNILNGKKKESTTTSSDENNSSNGVTKGKLPYEEELFTFIPGTKLYYSDSLVNETTGTMPKHWKTHSTGAVTTVPDVPGKWLSMRPRSTYRIDSLLPMPKNFTLEFDLLTRCDKPENLESIRFGFLGDNNAAGYIYGFDNENTSAVTNINYSYNFVNNRSYDTDTNNELKFPLNNFGNRLIHMSVTIEGQHMRVYLDKCKMLDADMFNRTTAKYFFISTDDTDFNKARVYISNLRIAEL</sequence>
<evidence type="ECO:0000256" key="2">
    <source>
        <dbReference type="SAM" id="SignalP"/>
    </source>
</evidence>
<dbReference type="EMBL" id="FTOR01000001">
    <property type="protein sequence ID" value="SIS62482.1"/>
    <property type="molecule type" value="Genomic_DNA"/>
</dbReference>